<keyword evidence="4" id="KW-1185">Reference proteome</keyword>
<dbReference type="PANTHER" id="PTHR39160:SF6">
    <property type="entry name" value="CELL WALL-BINDING PROTEIN YOCH"/>
    <property type="match status" value="1"/>
</dbReference>
<protein>
    <submittedName>
        <fullName evidence="3">Cell wall-binding peptidase-related domain protein</fullName>
    </submittedName>
</protein>
<dbReference type="InterPro" id="IPR010611">
    <property type="entry name" value="3D_dom"/>
</dbReference>
<dbReference type="SUPFAM" id="SSF158634">
    <property type="entry name" value="RPA2825-like"/>
    <property type="match status" value="1"/>
</dbReference>
<evidence type="ECO:0000259" key="2">
    <source>
        <dbReference type="Pfam" id="PF06725"/>
    </source>
</evidence>
<dbReference type="EMBL" id="KT307976">
    <property type="protein sequence ID" value="ALA13280.1"/>
    <property type="molecule type" value="Genomic_DNA"/>
</dbReference>
<reference evidence="3 4" key="1">
    <citation type="journal article" date="2015" name="Genome Announc.">
        <title>Genome Sequences of Two Bacillus cereus Group Bacteriophages, Eyuki and AvesoBmore.</title>
        <authorList>
            <person name="Erill I."/>
            <person name="Caruso S.M."/>
        </authorList>
    </citation>
    <scope>NUCLEOTIDE SEQUENCE [LARGE SCALE GENOMIC DNA]</scope>
</reference>
<dbReference type="PANTHER" id="PTHR39160">
    <property type="entry name" value="CELL WALL-BINDING PROTEIN YOCH"/>
    <property type="match status" value="1"/>
</dbReference>
<dbReference type="GO" id="GO:0009254">
    <property type="term" value="P:peptidoglycan turnover"/>
    <property type="evidence" value="ECO:0007669"/>
    <property type="project" value="InterPro"/>
</dbReference>
<dbReference type="CDD" id="cd22786">
    <property type="entry name" value="DPBB_YuiC-like"/>
    <property type="match status" value="1"/>
</dbReference>
<keyword evidence="1" id="KW-0732">Signal</keyword>
<dbReference type="RefSeq" id="YP_009206443.1">
    <property type="nucleotide sequence ID" value="NC_028887.1"/>
</dbReference>
<dbReference type="Gene3D" id="2.40.40.10">
    <property type="entry name" value="RlpA-like domain"/>
    <property type="match status" value="1"/>
</dbReference>
<dbReference type="Proteomes" id="UP000204647">
    <property type="component" value="Segment"/>
</dbReference>
<name>A0A0K2D0J8_9CAUD</name>
<accession>A0A0K2D0J8</accession>
<proteinExistence type="predicted"/>
<evidence type="ECO:0000256" key="1">
    <source>
        <dbReference type="ARBA" id="ARBA00022729"/>
    </source>
</evidence>
<evidence type="ECO:0000313" key="4">
    <source>
        <dbReference type="Proteomes" id="UP000204647"/>
    </source>
</evidence>
<dbReference type="SUPFAM" id="SSF50685">
    <property type="entry name" value="Barwin-like endoglucanases"/>
    <property type="match status" value="1"/>
</dbReference>
<dbReference type="GeneID" id="26632879"/>
<dbReference type="KEGG" id="vg:26632879"/>
<dbReference type="InterPro" id="IPR051933">
    <property type="entry name" value="Resuscitation_pf_RpfB"/>
</dbReference>
<evidence type="ECO:0000313" key="3">
    <source>
        <dbReference type="EMBL" id="ALA13280.1"/>
    </source>
</evidence>
<dbReference type="InterPro" id="IPR036908">
    <property type="entry name" value="RlpA-like_sf"/>
</dbReference>
<dbReference type="GO" id="GO:0019867">
    <property type="term" value="C:outer membrane"/>
    <property type="evidence" value="ECO:0007669"/>
    <property type="project" value="InterPro"/>
</dbReference>
<organism evidence="3 4">
    <name type="scientific">Bacillus phage AvesoBmore</name>
    <dbReference type="NCBI Taxonomy" id="1698451"/>
    <lineage>
        <taxon>Viruses</taxon>
        <taxon>Duplodnaviria</taxon>
        <taxon>Heunggongvirae</taxon>
        <taxon>Uroviricota</taxon>
        <taxon>Caudoviricetes</taxon>
        <taxon>Herelleviridae</taxon>
        <taxon>Bastillevirinae</taxon>
        <taxon>Bequatrovirus</taxon>
        <taxon>Bequatrovirus avesobmore</taxon>
    </lineage>
</organism>
<dbReference type="GO" id="GO:0004553">
    <property type="term" value="F:hydrolase activity, hydrolyzing O-glycosyl compounds"/>
    <property type="evidence" value="ECO:0007669"/>
    <property type="project" value="InterPro"/>
</dbReference>
<gene>
    <name evidence="3" type="ORF">AVESOBMORE_88</name>
</gene>
<sequence length="223" mass="24007">MCYISKYKQYKYNVEENELMKTLRNIVTTLAIGTGILFVGGHSAQASETSVVDYLYQKGEDHSFSNRSELASNYGIANYIGTAQQNINLLSLLKGNTGEVVHTQAPVQAEPKKEVSAQKPQGKTITVLATAYTSHPSENGGTYGGQVLTATGFNLSKNPNAKVIAVDPRVIPLGSKVYVEGYGEAMALDTGGAIKGNRIDVLMPSKSQSSDWGRKTVQVTILN</sequence>
<feature type="domain" description="3D" evidence="2">
    <location>
        <begin position="162"/>
        <end position="223"/>
    </location>
</feature>
<dbReference type="OrthoDB" id="10973at10239"/>
<dbReference type="Pfam" id="PF06725">
    <property type="entry name" value="3D"/>
    <property type="match status" value="1"/>
</dbReference>